<dbReference type="AlphaFoldDB" id="A0A6B1DUT6"/>
<dbReference type="PANTHER" id="PTHR12756">
    <property type="entry name" value="CYTOSOLIC CARBOXYPEPTIDASE"/>
    <property type="match status" value="1"/>
</dbReference>
<evidence type="ECO:0000259" key="3">
    <source>
        <dbReference type="Pfam" id="PF18027"/>
    </source>
</evidence>
<evidence type="ECO:0000256" key="1">
    <source>
        <dbReference type="ARBA" id="ARBA00001947"/>
    </source>
</evidence>
<dbReference type="GO" id="GO:0004181">
    <property type="term" value="F:metallocarboxypeptidase activity"/>
    <property type="evidence" value="ECO:0007669"/>
    <property type="project" value="InterPro"/>
</dbReference>
<protein>
    <recommendedName>
        <fullName evidence="5">Peptidase M14</fullName>
    </recommendedName>
</protein>
<organism evidence="4">
    <name type="scientific">Caldilineaceae bacterium SB0662_bin_9</name>
    <dbReference type="NCBI Taxonomy" id="2605258"/>
    <lineage>
        <taxon>Bacteria</taxon>
        <taxon>Bacillati</taxon>
        <taxon>Chloroflexota</taxon>
        <taxon>Caldilineae</taxon>
        <taxon>Caldilineales</taxon>
        <taxon>Caldilineaceae</taxon>
    </lineage>
</organism>
<evidence type="ECO:0000259" key="2">
    <source>
        <dbReference type="Pfam" id="PF00246"/>
    </source>
</evidence>
<accession>A0A6B1DUT6</accession>
<dbReference type="Gene3D" id="3.40.630.10">
    <property type="entry name" value="Zn peptidases"/>
    <property type="match status" value="1"/>
</dbReference>
<dbReference type="InterPro" id="IPR040626">
    <property type="entry name" value="Pepdidase_M14_N"/>
</dbReference>
<dbReference type="EMBL" id="VXPY01000097">
    <property type="protein sequence ID" value="MYD91479.1"/>
    <property type="molecule type" value="Genomic_DNA"/>
</dbReference>
<feature type="domain" description="Cytosolic carboxypeptidase N-terminal" evidence="3">
    <location>
        <begin position="8"/>
        <end position="108"/>
    </location>
</feature>
<dbReference type="SUPFAM" id="SSF53187">
    <property type="entry name" value="Zn-dependent exopeptidases"/>
    <property type="match status" value="1"/>
</dbReference>
<dbReference type="GO" id="GO:0008270">
    <property type="term" value="F:zinc ion binding"/>
    <property type="evidence" value="ECO:0007669"/>
    <property type="project" value="InterPro"/>
</dbReference>
<name>A0A6B1DUT6_9CHLR</name>
<comment type="cofactor">
    <cofactor evidence="1">
        <name>Zn(2+)</name>
        <dbReference type="ChEBI" id="CHEBI:29105"/>
    </cofactor>
</comment>
<evidence type="ECO:0000313" key="4">
    <source>
        <dbReference type="EMBL" id="MYD91479.1"/>
    </source>
</evidence>
<gene>
    <name evidence="4" type="ORF">F4Y08_14295</name>
</gene>
<proteinExistence type="predicted"/>
<sequence length="378" mass="42826">MSRTDPIIDSDFPGGNIVVDSVDGDLISLHQDLRDTFVNWFYWYFRIRGAAGRTLEFRFTASDAIGVRGPAVSVDDGRHWSWLGEEAVQGQSFTFTFPPQADSVHFSFTIPYLEAHLQTFLARFSRHPNLKIGTLCRTKRGRDVEMLHLGHLDGSPDHRVLLIGRHHACEAIATYSMEGMLEAVLTQTGPGAWLREHVEFLVIPFMDKDGVEEGDQGKRRRPYDHWEDYGEGSIYPTVQAVKQRVSAWSEGKLRFILDFHCPAIRGGSHERIHFVGGPDRENWRRVERFCAILEQTRTGPLPYRVSNNLAYGDEWNVDYGPRKTSERWGEALPGVLASSVVEIPYANVDGEMVTPESARAFGRDLATALHKFLAEPRI</sequence>
<dbReference type="InterPro" id="IPR050821">
    <property type="entry name" value="Cytosolic_carboxypeptidase"/>
</dbReference>
<feature type="domain" description="Peptidase M14" evidence="2">
    <location>
        <begin position="123"/>
        <end position="218"/>
    </location>
</feature>
<evidence type="ECO:0008006" key="5">
    <source>
        <dbReference type="Google" id="ProtNLM"/>
    </source>
</evidence>
<dbReference type="PANTHER" id="PTHR12756:SF11">
    <property type="entry name" value="CYTOSOLIC CARBOXYPEPTIDASE 1"/>
    <property type="match status" value="1"/>
</dbReference>
<dbReference type="Gene3D" id="2.60.40.3120">
    <property type="match status" value="1"/>
</dbReference>
<dbReference type="InterPro" id="IPR000834">
    <property type="entry name" value="Peptidase_M14"/>
</dbReference>
<comment type="caution">
    <text evidence="4">The sequence shown here is derived from an EMBL/GenBank/DDBJ whole genome shotgun (WGS) entry which is preliminary data.</text>
</comment>
<dbReference type="Pfam" id="PF00246">
    <property type="entry name" value="Peptidase_M14"/>
    <property type="match status" value="1"/>
</dbReference>
<dbReference type="GO" id="GO:0006508">
    <property type="term" value="P:proteolysis"/>
    <property type="evidence" value="ECO:0007669"/>
    <property type="project" value="InterPro"/>
</dbReference>
<reference evidence="4" key="1">
    <citation type="submission" date="2019-09" db="EMBL/GenBank/DDBJ databases">
        <title>Characterisation of the sponge microbiome using genome-centric metagenomics.</title>
        <authorList>
            <person name="Engelberts J.P."/>
            <person name="Robbins S.J."/>
            <person name="De Goeij J.M."/>
            <person name="Aranda M."/>
            <person name="Bell S.C."/>
            <person name="Webster N.S."/>
        </authorList>
    </citation>
    <scope>NUCLEOTIDE SEQUENCE</scope>
    <source>
        <strain evidence="4">SB0662_bin_9</strain>
    </source>
</reference>
<dbReference type="Pfam" id="PF18027">
    <property type="entry name" value="Pepdidase_M14_N"/>
    <property type="match status" value="1"/>
</dbReference>